<dbReference type="AlphaFoldDB" id="A0AAD6KIR4"/>
<dbReference type="PANTHER" id="PTHR36402:SF1">
    <property type="entry name" value="EXPRESSED PROTEIN"/>
    <property type="match status" value="1"/>
</dbReference>
<keyword evidence="1" id="KW-0175">Coiled coil</keyword>
<feature type="coiled-coil region" evidence="1">
    <location>
        <begin position="71"/>
        <end position="126"/>
    </location>
</feature>
<dbReference type="PANTHER" id="PTHR36402">
    <property type="entry name" value="EXPRESSED PROTEIN"/>
    <property type="match status" value="1"/>
</dbReference>
<evidence type="ECO:0000256" key="1">
    <source>
        <dbReference type="SAM" id="Coils"/>
    </source>
</evidence>
<protein>
    <submittedName>
        <fullName evidence="2">Uncharacterized protein</fullName>
    </submittedName>
</protein>
<evidence type="ECO:0000313" key="2">
    <source>
        <dbReference type="EMBL" id="KAJ6424221.1"/>
    </source>
</evidence>
<reference evidence="2 3" key="1">
    <citation type="journal article" date="2023" name="Int. J. Mol. Sci.">
        <title>De Novo Assembly and Annotation of 11 Diverse Shrub Willow (Salix) Genomes Reveals Novel Gene Organization in Sex-Linked Regions.</title>
        <authorList>
            <person name="Hyden B."/>
            <person name="Feng K."/>
            <person name="Yates T.B."/>
            <person name="Jawdy S."/>
            <person name="Cereghino C."/>
            <person name="Smart L.B."/>
            <person name="Muchero W."/>
        </authorList>
    </citation>
    <scope>NUCLEOTIDE SEQUENCE [LARGE SCALE GENOMIC DNA]</scope>
    <source>
        <tissue evidence="2">Shoot tip</tissue>
    </source>
</reference>
<proteinExistence type="predicted"/>
<dbReference type="EMBL" id="JAPFFJ010000006">
    <property type="protein sequence ID" value="KAJ6424221.1"/>
    <property type="molecule type" value="Genomic_DNA"/>
</dbReference>
<organism evidence="2 3">
    <name type="scientific">Salix udensis</name>
    <dbReference type="NCBI Taxonomy" id="889485"/>
    <lineage>
        <taxon>Eukaryota</taxon>
        <taxon>Viridiplantae</taxon>
        <taxon>Streptophyta</taxon>
        <taxon>Embryophyta</taxon>
        <taxon>Tracheophyta</taxon>
        <taxon>Spermatophyta</taxon>
        <taxon>Magnoliopsida</taxon>
        <taxon>eudicotyledons</taxon>
        <taxon>Gunneridae</taxon>
        <taxon>Pentapetalae</taxon>
        <taxon>rosids</taxon>
        <taxon>fabids</taxon>
        <taxon>Malpighiales</taxon>
        <taxon>Salicaceae</taxon>
        <taxon>Saliceae</taxon>
        <taxon>Salix</taxon>
    </lineage>
</organism>
<name>A0AAD6KIR4_9ROSI</name>
<gene>
    <name evidence="2" type="ORF">OIU84_025075</name>
</gene>
<sequence length="227" mass="26653">MATSASRSLLHTTRRLFCTNATPKNNHQNTHKFLEPNSFIGSWETPKTPKEAEAKLARLRREYAKQVTVLRKEYIVEVEALRIEKQRKEEARKEAIRVANEERKKLKAEAAKVRAEERKIEQEEFRKLLGSGSKCGGFARIALQYHVYSVKGLRRRAAFQCITDVIIYSMQLKERAEKLENWRMKEKRQGEKKKVKHELLRRQSSIWIDGQELEKKIMEVMVDGTQL</sequence>
<accession>A0AAD6KIR4</accession>
<comment type="caution">
    <text evidence="2">The sequence shown here is derived from an EMBL/GenBank/DDBJ whole genome shotgun (WGS) entry which is preliminary data.</text>
</comment>
<keyword evidence="3" id="KW-1185">Reference proteome</keyword>
<dbReference type="Proteomes" id="UP001162972">
    <property type="component" value="Chromosome 16"/>
</dbReference>
<evidence type="ECO:0000313" key="3">
    <source>
        <dbReference type="Proteomes" id="UP001162972"/>
    </source>
</evidence>